<sequence length="183" mass="20521">MNWELSLNSISPRVTKNRAQTVTELYITPGNQELRQDGTEDNGTLAKQGTTPTATIWSQDYVVKYSNKPNSKEWVFLCLLCGRNLGGKESIAHVISYEHAKNFLEKAHCGSLDCGDVSRETLLDLAEQAAKIHPVSEIQMINLDVPLLDFEYLNVVQMLQTVKWRQSNCELIPVLAAGKKLCK</sequence>
<evidence type="ECO:0000313" key="2">
    <source>
        <dbReference type="Proteomes" id="UP001174136"/>
    </source>
</evidence>
<dbReference type="AlphaFoldDB" id="A0AA47NWM7"/>
<gene>
    <name evidence="1" type="ORF">N1851_023441</name>
</gene>
<dbReference type="Proteomes" id="UP001174136">
    <property type="component" value="Unassembled WGS sequence"/>
</dbReference>
<reference evidence="1" key="1">
    <citation type="journal article" date="2023" name="Front. Mar. Sci.">
        <title>A new Merluccius polli reference genome to investigate the effects of global change in West African waters.</title>
        <authorList>
            <person name="Mateo J.L."/>
            <person name="Blanco-Fernandez C."/>
            <person name="Garcia-Vazquez E."/>
            <person name="Machado-Schiaffino G."/>
        </authorList>
    </citation>
    <scope>NUCLEOTIDE SEQUENCE</scope>
    <source>
        <strain evidence="1">C29</strain>
        <tissue evidence="1">Fin</tissue>
    </source>
</reference>
<organism evidence="1 2">
    <name type="scientific">Merluccius polli</name>
    <name type="common">Benguela hake</name>
    <name type="synonym">Merluccius cadenati</name>
    <dbReference type="NCBI Taxonomy" id="89951"/>
    <lineage>
        <taxon>Eukaryota</taxon>
        <taxon>Metazoa</taxon>
        <taxon>Chordata</taxon>
        <taxon>Craniata</taxon>
        <taxon>Vertebrata</taxon>
        <taxon>Euteleostomi</taxon>
        <taxon>Actinopterygii</taxon>
        <taxon>Neopterygii</taxon>
        <taxon>Teleostei</taxon>
        <taxon>Neoteleostei</taxon>
        <taxon>Acanthomorphata</taxon>
        <taxon>Zeiogadaria</taxon>
        <taxon>Gadariae</taxon>
        <taxon>Gadiformes</taxon>
        <taxon>Gadoidei</taxon>
        <taxon>Merlucciidae</taxon>
        <taxon>Merluccius</taxon>
    </lineage>
</organism>
<keyword evidence="2" id="KW-1185">Reference proteome</keyword>
<proteinExistence type="predicted"/>
<dbReference type="EMBL" id="JAOPHQ010004314">
    <property type="protein sequence ID" value="KAK0139668.1"/>
    <property type="molecule type" value="Genomic_DNA"/>
</dbReference>
<evidence type="ECO:0000313" key="1">
    <source>
        <dbReference type="EMBL" id="KAK0139668.1"/>
    </source>
</evidence>
<protein>
    <submittedName>
        <fullName evidence="1">Uncharacterized protein</fullName>
    </submittedName>
</protein>
<comment type="caution">
    <text evidence="1">The sequence shown here is derived from an EMBL/GenBank/DDBJ whole genome shotgun (WGS) entry which is preliminary data.</text>
</comment>
<name>A0AA47NWM7_MERPO</name>
<accession>A0AA47NWM7</accession>